<comment type="caution">
    <text evidence="9">The sequence shown here is derived from an EMBL/GenBank/DDBJ whole genome shotgun (WGS) entry which is preliminary data.</text>
</comment>
<dbReference type="EMBL" id="MCFD01000007">
    <property type="protein sequence ID" value="ORX69727.1"/>
    <property type="molecule type" value="Genomic_DNA"/>
</dbReference>
<dbReference type="AlphaFoldDB" id="A0A1Y1W875"/>
<comment type="subunit">
    <text evidence="7">Component of a fungal signal recognition particle (SRP) complex that consists of a 7SL RNA molecule (scR1) and at least six protein subunits: SRP72, SRP68, SRP54, SEC65, SRP21 and SRP14.</text>
</comment>
<evidence type="ECO:0000256" key="7">
    <source>
        <dbReference type="RuleBase" id="RU368100"/>
    </source>
</evidence>
<keyword evidence="5 7" id="KW-0733">Signal recognition particle</keyword>
<feature type="compositionally biased region" description="Low complexity" evidence="8">
    <location>
        <begin position="135"/>
        <end position="148"/>
    </location>
</feature>
<dbReference type="Proteomes" id="UP000193922">
    <property type="component" value="Unassembled WGS sequence"/>
</dbReference>
<dbReference type="OrthoDB" id="19209at2759"/>
<dbReference type="InterPro" id="IPR009018">
    <property type="entry name" value="Signal_recog_particle_SRP9/14"/>
</dbReference>
<dbReference type="GO" id="GO:0006614">
    <property type="term" value="P:SRP-dependent cotranslational protein targeting to membrane"/>
    <property type="evidence" value="ECO:0007669"/>
    <property type="project" value="UniProtKB-UniRule"/>
</dbReference>
<organism evidence="9 10">
    <name type="scientific">Linderina pennispora</name>
    <dbReference type="NCBI Taxonomy" id="61395"/>
    <lineage>
        <taxon>Eukaryota</taxon>
        <taxon>Fungi</taxon>
        <taxon>Fungi incertae sedis</taxon>
        <taxon>Zoopagomycota</taxon>
        <taxon>Kickxellomycotina</taxon>
        <taxon>Kickxellomycetes</taxon>
        <taxon>Kickxellales</taxon>
        <taxon>Kickxellaceae</taxon>
        <taxon>Linderina</taxon>
    </lineage>
</organism>
<dbReference type="GO" id="GO:0005786">
    <property type="term" value="C:signal recognition particle, endoplasmic reticulum targeting"/>
    <property type="evidence" value="ECO:0007669"/>
    <property type="project" value="UniProtKB-UniRule"/>
</dbReference>
<dbReference type="InterPro" id="IPR003210">
    <property type="entry name" value="Signal_recog_particle_SRP14"/>
</dbReference>
<keyword evidence="6 7" id="KW-0687">Ribonucleoprotein</keyword>
<evidence type="ECO:0000256" key="1">
    <source>
        <dbReference type="ARBA" id="ARBA00004496"/>
    </source>
</evidence>
<protein>
    <recommendedName>
        <fullName evidence="7">Signal recognition particle subunit SRP14</fullName>
    </recommendedName>
    <alternativeName>
        <fullName evidence="7">Signal recognition particle 14 kDa protein</fullName>
    </alternativeName>
</protein>
<evidence type="ECO:0000256" key="4">
    <source>
        <dbReference type="ARBA" id="ARBA00022884"/>
    </source>
</evidence>
<proteinExistence type="inferred from homology"/>
<comment type="function">
    <text evidence="7">Component of the signal recognition particle (SRP) complex, a ribonucleoprotein complex that mediates the cotranslational targeting of secretory and membrane proteins to the endoplasmic reticulum (ER).</text>
</comment>
<evidence type="ECO:0000256" key="2">
    <source>
        <dbReference type="ARBA" id="ARBA00010349"/>
    </source>
</evidence>
<keyword evidence="3 7" id="KW-0963">Cytoplasm</keyword>
<comment type="similarity">
    <text evidence="2 7">Belongs to the SRP14 family.</text>
</comment>
<evidence type="ECO:0000256" key="5">
    <source>
        <dbReference type="ARBA" id="ARBA00023135"/>
    </source>
</evidence>
<evidence type="ECO:0000313" key="9">
    <source>
        <dbReference type="EMBL" id="ORX69727.1"/>
    </source>
</evidence>
<dbReference type="PANTHER" id="PTHR12013">
    <property type="entry name" value="SIGNAL RECOGNITION PARTICLE 14 KD PROTEIN"/>
    <property type="match status" value="1"/>
</dbReference>
<reference evidence="9 10" key="1">
    <citation type="submission" date="2016-07" db="EMBL/GenBank/DDBJ databases">
        <title>Pervasive Adenine N6-methylation of Active Genes in Fungi.</title>
        <authorList>
            <consortium name="DOE Joint Genome Institute"/>
            <person name="Mondo S.J."/>
            <person name="Dannebaum R.O."/>
            <person name="Kuo R.C."/>
            <person name="Labutti K."/>
            <person name="Haridas S."/>
            <person name="Kuo A."/>
            <person name="Salamov A."/>
            <person name="Ahrendt S.R."/>
            <person name="Lipzen A."/>
            <person name="Sullivan W."/>
            <person name="Andreopoulos W.B."/>
            <person name="Clum A."/>
            <person name="Lindquist E."/>
            <person name="Daum C."/>
            <person name="Ramamoorthy G.K."/>
            <person name="Gryganskyi A."/>
            <person name="Culley D."/>
            <person name="Magnuson J.K."/>
            <person name="James T.Y."/>
            <person name="O'Malley M.A."/>
            <person name="Stajich J.E."/>
            <person name="Spatafora J.W."/>
            <person name="Visel A."/>
            <person name="Grigoriev I.V."/>
        </authorList>
    </citation>
    <scope>NUCLEOTIDE SEQUENCE [LARGE SCALE GENOMIC DNA]</scope>
    <source>
        <strain evidence="9 10">ATCC 12442</strain>
    </source>
</reference>
<evidence type="ECO:0000256" key="3">
    <source>
        <dbReference type="ARBA" id="ARBA00022490"/>
    </source>
</evidence>
<evidence type="ECO:0000256" key="6">
    <source>
        <dbReference type="ARBA" id="ARBA00023274"/>
    </source>
</evidence>
<keyword evidence="10" id="KW-1185">Reference proteome</keyword>
<dbReference type="SUPFAM" id="SSF54762">
    <property type="entry name" value="Signal recognition particle alu RNA binding heterodimer, SRP9/14"/>
    <property type="match status" value="1"/>
</dbReference>
<feature type="compositionally biased region" description="Basic residues" evidence="8">
    <location>
        <begin position="114"/>
        <end position="134"/>
    </location>
</feature>
<name>A0A1Y1W875_9FUNG</name>
<dbReference type="RefSeq" id="XP_040743415.1">
    <property type="nucleotide sequence ID" value="XM_040889771.1"/>
</dbReference>
<dbReference type="Gene3D" id="3.30.720.10">
    <property type="entry name" value="Signal recognition particle alu RNA binding heterodimer, srp9/1"/>
    <property type="match status" value="1"/>
</dbReference>
<sequence length="148" mass="16772">MVLLDNEKFLAMLPDLFADTKEKGSVNLSIKRYDYTQGKKRKTTQNSEEEAMRQMVDKLSLDDKEYATLVRAATEKKKLSTLVAPGDLDSFLAHYHGVFLACVASMKKNERARKKKLAVKKATSAKRLKMKMKARAAAAKEQQQQQES</sequence>
<dbReference type="GeneID" id="63806419"/>
<dbReference type="Pfam" id="PF02290">
    <property type="entry name" value="SRP14"/>
    <property type="match status" value="1"/>
</dbReference>
<gene>
    <name evidence="9" type="ORF">DL89DRAFT_284227</name>
</gene>
<comment type="subcellular location">
    <subcellularLocation>
        <location evidence="1 7">Cytoplasm</location>
    </subcellularLocation>
</comment>
<feature type="region of interest" description="Disordered" evidence="8">
    <location>
        <begin position="114"/>
        <end position="148"/>
    </location>
</feature>
<dbReference type="GO" id="GO:0030942">
    <property type="term" value="F:endoplasmic reticulum signal peptide binding"/>
    <property type="evidence" value="ECO:0007669"/>
    <property type="project" value="UniProtKB-UniRule"/>
</dbReference>
<evidence type="ECO:0000256" key="8">
    <source>
        <dbReference type="SAM" id="MobiDB-lite"/>
    </source>
</evidence>
<evidence type="ECO:0000313" key="10">
    <source>
        <dbReference type="Proteomes" id="UP000193922"/>
    </source>
</evidence>
<dbReference type="STRING" id="61395.A0A1Y1W875"/>
<accession>A0A1Y1W875</accession>
<dbReference type="GO" id="GO:0008312">
    <property type="term" value="F:7S RNA binding"/>
    <property type="evidence" value="ECO:0007669"/>
    <property type="project" value="UniProtKB-UniRule"/>
</dbReference>
<keyword evidence="4 7" id="KW-0694">RNA-binding</keyword>